<dbReference type="Gene3D" id="1.10.510.10">
    <property type="entry name" value="Transferase(Phosphotransferase) domain 1"/>
    <property type="match status" value="1"/>
</dbReference>
<dbReference type="PANTHER" id="PTHR24349">
    <property type="entry name" value="SERINE/THREONINE-PROTEIN KINASE"/>
    <property type="match status" value="1"/>
</dbReference>
<feature type="binding site" evidence="16">
    <location>
        <position position="130"/>
    </location>
    <ligand>
        <name>ATP</name>
        <dbReference type="ChEBI" id="CHEBI:30616"/>
    </ligand>
</feature>
<comment type="catalytic activity">
    <reaction evidence="14">
        <text>L-threonyl-[protein] + ATP = O-phospho-L-threonyl-[protein] + ADP + H(+)</text>
        <dbReference type="Rhea" id="RHEA:46608"/>
        <dbReference type="Rhea" id="RHEA-COMP:11060"/>
        <dbReference type="Rhea" id="RHEA-COMP:11605"/>
        <dbReference type="ChEBI" id="CHEBI:15378"/>
        <dbReference type="ChEBI" id="CHEBI:30013"/>
        <dbReference type="ChEBI" id="CHEBI:30616"/>
        <dbReference type="ChEBI" id="CHEBI:61977"/>
        <dbReference type="ChEBI" id="CHEBI:456216"/>
        <dbReference type="EC" id="2.7.11.1"/>
    </reaction>
</comment>
<dbReference type="Gene3D" id="1.10.238.10">
    <property type="entry name" value="EF-hand"/>
    <property type="match status" value="3"/>
</dbReference>
<evidence type="ECO:0000259" key="18">
    <source>
        <dbReference type="PROSITE" id="PS50222"/>
    </source>
</evidence>
<evidence type="ECO:0000256" key="12">
    <source>
        <dbReference type="ARBA" id="ARBA00022840"/>
    </source>
</evidence>
<protein>
    <recommendedName>
        <fullName evidence="4">non-specific serine/threonine protein kinase</fullName>
        <ecNumber evidence="4">2.7.11.1</ecNumber>
    </recommendedName>
</protein>
<keyword evidence="9 16" id="KW-0547">Nucleotide-binding</keyword>
<dbReference type="GO" id="GO:0043226">
    <property type="term" value="C:organelle"/>
    <property type="evidence" value="ECO:0007669"/>
    <property type="project" value="UniProtKB-ARBA"/>
</dbReference>
<dbReference type="PROSITE" id="PS00108">
    <property type="entry name" value="PROTEIN_KINASE_ST"/>
    <property type="match status" value="1"/>
</dbReference>
<dbReference type="SMART" id="SM00054">
    <property type="entry name" value="EFh"/>
    <property type="match status" value="4"/>
</dbReference>
<comment type="similarity">
    <text evidence="2">Belongs to the centrin family.</text>
</comment>
<dbReference type="InterPro" id="IPR008271">
    <property type="entry name" value="Ser/Thr_kinase_AS"/>
</dbReference>
<feature type="domain" description="EF-hand" evidence="18">
    <location>
        <begin position="546"/>
        <end position="581"/>
    </location>
</feature>
<dbReference type="InterPro" id="IPR017441">
    <property type="entry name" value="Protein_kinase_ATP_BS"/>
</dbReference>
<dbReference type="CDD" id="cd00051">
    <property type="entry name" value="EFh"/>
    <property type="match status" value="1"/>
</dbReference>
<dbReference type="SMART" id="SM00220">
    <property type="entry name" value="S_TKc"/>
    <property type="match status" value="1"/>
</dbReference>
<feature type="domain" description="EF-hand" evidence="18">
    <location>
        <begin position="407"/>
        <end position="442"/>
    </location>
</feature>
<sequence length="599" mass="66623">MPQLNALCTCCEREGRDDRRDDYDAMHSVDVGAAGAKPSAQSSNSTFLGMFNLSWIRCCGPREEKSPKVMDTRTNSMNFNRSNLITEHYLGDSMTIHDRFDITSKSLGAGSYGTVCKGRDKATGLERAIKILRKANIKKPQRVAREIKVLKGMDHPHVVRLYEVIEDQMNIYLVMEMLSGGELFERIKEKRQFSEAAAASTMKQIFSALAYCHERGIIHRDLKPENLMYATQDPKATLKVIDWGFAAKCEASHVFNSTVGTPYYVAPEVLEGRYDHMCDLWSAGVILHILLCGYPPFTGAGNKEILEKVRKGKLEMNPKYWGPSRVSPEARKLVEGLLTKDPAKRVTASQALSYPWVNMGEAAQPMVSFSAHRAAAEGTVKNFLAFHQQNALKKVAITSIAYQLRSTDIGQLHEFFQTLDKDGDGCLTFQEIHEGLNKFQVRLPSNLMDVVEALDTDLSGQIDYTEFIAASLDERVYQSETACRAAFQAFDRNGDGQITKEELKQVLATMKGGDASTAASSCSKKSCKDTKCNTHGLSAPAIEGDLSDQEVEEFLRQVDKNGDGCIDIDEFTEMMRSEVVKKSGLDKGSLDPRSVRLAH</sequence>
<dbReference type="InterPro" id="IPR018247">
    <property type="entry name" value="EF_Hand_1_Ca_BS"/>
</dbReference>
<dbReference type="Pfam" id="PF13499">
    <property type="entry name" value="EF-hand_7"/>
    <property type="match status" value="2"/>
</dbReference>
<dbReference type="InterPro" id="IPR011009">
    <property type="entry name" value="Kinase-like_dom_sf"/>
</dbReference>
<evidence type="ECO:0000256" key="11">
    <source>
        <dbReference type="ARBA" id="ARBA00022837"/>
    </source>
</evidence>
<dbReference type="EMBL" id="CDMZ01000520">
    <property type="protein sequence ID" value="CEM16043.1"/>
    <property type="molecule type" value="Genomic_DNA"/>
</dbReference>
<evidence type="ECO:0000256" key="7">
    <source>
        <dbReference type="ARBA" id="ARBA00022723"/>
    </source>
</evidence>
<dbReference type="CDD" id="cd05117">
    <property type="entry name" value="STKc_CAMK"/>
    <property type="match status" value="1"/>
</dbReference>
<dbReference type="FunFam" id="1.10.238.10:FF:000178">
    <property type="entry name" value="Calmodulin-2 A"/>
    <property type="match status" value="1"/>
</dbReference>
<organism evidence="19">
    <name type="scientific">Chromera velia CCMP2878</name>
    <dbReference type="NCBI Taxonomy" id="1169474"/>
    <lineage>
        <taxon>Eukaryota</taxon>
        <taxon>Sar</taxon>
        <taxon>Alveolata</taxon>
        <taxon>Colpodellida</taxon>
        <taxon>Chromeraceae</taxon>
        <taxon>Chromera</taxon>
    </lineage>
</organism>
<reference evidence="19" key="1">
    <citation type="submission" date="2014-11" db="EMBL/GenBank/DDBJ databases">
        <authorList>
            <person name="Otto D Thomas"/>
            <person name="Naeem Raeece"/>
        </authorList>
    </citation>
    <scope>NUCLEOTIDE SEQUENCE</scope>
</reference>
<evidence type="ECO:0000256" key="5">
    <source>
        <dbReference type="ARBA" id="ARBA00022527"/>
    </source>
</evidence>
<evidence type="ECO:0000256" key="16">
    <source>
        <dbReference type="PROSITE-ProRule" id="PRU10141"/>
    </source>
</evidence>
<comment type="subunit">
    <text evidence="3">Monomer.</text>
</comment>
<evidence type="ECO:0000259" key="17">
    <source>
        <dbReference type="PROSITE" id="PS50011"/>
    </source>
</evidence>
<keyword evidence="8" id="KW-0677">Repeat</keyword>
<name>A0A0G4FPT8_9ALVE</name>
<dbReference type="EC" id="2.7.11.1" evidence="4"/>
<proteinExistence type="inferred from homology"/>
<keyword evidence="12 16" id="KW-0067">ATP-binding</keyword>
<keyword evidence="10" id="KW-0418">Kinase</keyword>
<comment type="similarity">
    <text evidence="13">Belongs to the protein kinase superfamily. Ser/Thr protein kinase family. CDPK subfamily.</text>
</comment>
<feature type="domain" description="Protein kinase" evidence="17">
    <location>
        <begin position="101"/>
        <end position="357"/>
    </location>
</feature>
<dbReference type="PROSITE" id="PS50222">
    <property type="entry name" value="EF_HAND_2"/>
    <property type="match status" value="3"/>
</dbReference>
<dbReference type="GO" id="GO:0005524">
    <property type="term" value="F:ATP binding"/>
    <property type="evidence" value="ECO:0007669"/>
    <property type="project" value="UniProtKB-UniRule"/>
</dbReference>
<dbReference type="SUPFAM" id="SSF56112">
    <property type="entry name" value="Protein kinase-like (PK-like)"/>
    <property type="match status" value="1"/>
</dbReference>
<accession>A0A0G4FPT8</accession>
<evidence type="ECO:0000256" key="3">
    <source>
        <dbReference type="ARBA" id="ARBA00011245"/>
    </source>
</evidence>
<dbReference type="GO" id="GO:0005509">
    <property type="term" value="F:calcium ion binding"/>
    <property type="evidence" value="ECO:0007669"/>
    <property type="project" value="InterPro"/>
</dbReference>
<dbReference type="PhylomeDB" id="A0A0G4FPT8"/>
<dbReference type="InterPro" id="IPR002048">
    <property type="entry name" value="EF_hand_dom"/>
</dbReference>
<dbReference type="AlphaFoldDB" id="A0A0G4FPT8"/>
<evidence type="ECO:0000256" key="15">
    <source>
        <dbReference type="ARBA" id="ARBA00048679"/>
    </source>
</evidence>
<dbReference type="Pfam" id="PF00069">
    <property type="entry name" value="Pkinase"/>
    <property type="match status" value="1"/>
</dbReference>
<dbReference type="Gene3D" id="3.30.200.20">
    <property type="entry name" value="Phosphorylase Kinase, domain 1"/>
    <property type="match status" value="1"/>
</dbReference>
<dbReference type="InterPro" id="IPR011992">
    <property type="entry name" value="EF-hand-dom_pair"/>
</dbReference>
<evidence type="ECO:0000256" key="6">
    <source>
        <dbReference type="ARBA" id="ARBA00022679"/>
    </source>
</evidence>
<dbReference type="PROSITE" id="PS00018">
    <property type="entry name" value="EF_HAND_1"/>
    <property type="match status" value="3"/>
</dbReference>
<dbReference type="FunFam" id="1.10.510.10:FF:000571">
    <property type="entry name" value="Maternal embryonic leucine zipper kinase"/>
    <property type="match status" value="1"/>
</dbReference>
<dbReference type="PROSITE" id="PS50011">
    <property type="entry name" value="PROTEIN_KINASE_DOM"/>
    <property type="match status" value="1"/>
</dbReference>
<dbReference type="VEuPathDB" id="CryptoDB:Cvel_18027"/>
<comment type="cofactor">
    <cofactor evidence="1">
        <name>Mg(2+)</name>
        <dbReference type="ChEBI" id="CHEBI:18420"/>
    </cofactor>
</comment>
<keyword evidence="7" id="KW-0479">Metal-binding</keyword>
<comment type="catalytic activity">
    <reaction evidence="15">
        <text>L-seryl-[protein] + ATP = O-phospho-L-seryl-[protein] + ADP + H(+)</text>
        <dbReference type="Rhea" id="RHEA:17989"/>
        <dbReference type="Rhea" id="RHEA-COMP:9863"/>
        <dbReference type="Rhea" id="RHEA-COMP:11604"/>
        <dbReference type="ChEBI" id="CHEBI:15378"/>
        <dbReference type="ChEBI" id="CHEBI:29999"/>
        <dbReference type="ChEBI" id="CHEBI:30616"/>
        <dbReference type="ChEBI" id="CHEBI:83421"/>
        <dbReference type="ChEBI" id="CHEBI:456216"/>
        <dbReference type="EC" id="2.7.11.1"/>
    </reaction>
</comment>
<dbReference type="FunFam" id="3.30.200.20:FF:000315">
    <property type="entry name" value="Calcium-dependent protein kinase 3"/>
    <property type="match status" value="1"/>
</dbReference>
<dbReference type="PROSITE" id="PS00107">
    <property type="entry name" value="PROTEIN_KINASE_ATP"/>
    <property type="match status" value="1"/>
</dbReference>
<keyword evidence="5" id="KW-0723">Serine/threonine-protein kinase</keyword>
<evidence type="ECO:0000313" key="19">
    <source>
        <dbReference type="EMBL" id="CEM16043.1"/>
    </source>
</evidence>
<gene>
    <name evidence="19" type="ORF">Cvel_18027</name>
</gene>
<evidence type="ECO:0000256" key="14">
    <source>
        <dbReference type="ARBA" id="ARBA00047899"/>
    </source>
</evidence>
<keyword evidence="6" id="KW-0808">Transferase</keyword>
<evidence type="ECO:0000256" key="1">
    <source>
        <dbReference type="ARBA" id="ARBA00001946"/>
    </source>
</evidence>
<evidence type="ECO:0000256" key="9">
    <source>
        <dbReference type="ARBA" id="ARBA00022741"/>
    </source>
</evidence>
<evidence type="ECO:0000256" key="4">
    <source>
        <dbReference type="ARBA" id="ARBA00012513"/>
    </source>
</evidence>
<feature type="domain" description="EF-hand" evidence="18">
    <location>
        <begin position="478"/>
        <end position="513"/>
    </location>
</feature>
<evidence type="ECO:0000256" key="13">
    <source>
        <dbReference type="ARBA" id="ARBA00024334"/>
    </source>
</evidence>
<dbReference type="InterPro" id="IPR000719">
    <property type="entry name" value="Prot_kinase_dom"/>
</dbReference>
<evidence type="ECO:0000256" key="10">
    <source>
        <dbReference type="ARBA" id="ARBA00022777"/>
    </source>
</evidence>
<dbReference type="InterPro" id="IPR050205">
    <property type="entry name" value="CDPK_Ser/Thr_kinases"/>
</dbReference>
<evidence type="ECO:0000256" key="2">
    <source>
        <dbReference type="ARBA" id="ARBA00005253"/>
    </source>
</evidence>
<keyword evidence="11" id="KW-0106">Calcium</keyword>
<evidence type="ECO:0000256" key="8">
    <source>
        <dbReference type="ARBA" id="ARBA00022737"/>
    </source>
</evidence>
<dbReference type="GO" id="GO:0004674">
    <property type="term" value="F:protein serine/threonine kinase activity"/>
    <property type="evidence" value="ECO:0007669"/>
    <property type="project" value="UniProtKB-KW"/>
</dbReference>
<dbReference type="SUPFAM" id="SSF47473">
    <property type="entry name" value="EF-hand"/>
    <property type="match status" value="1"/>
</dbReference>